<protein>
    <submittedName>
        <fullName evidence="2">Zinc-dependent sulfurtransferase SufU</fullName>
        <ecNumber evidence="2">2.-.-.-</ecNumber>
    </submittedName>
</protein>
<dbReference type="InterPro" id="IPR002871">
    <property type="entry name" value="NIF_FeS_clus_asmbl_NifU_N"/>
</dbReference>
<dbReference type="SUPFAM" id="SSF82649">
    <property type="entry name" value="SufE/NifU"/>
    <property type="match status" value="1"/>
</dbReference>
<dbReference type="EC" id="2.-.-.-" evidence="2"/>
<dbReference type="Pfam" id="PF01592">
    <property type="entry name" value="NifU_N"/>
    <property type="match status" value="1"/>
</dbReference>
<keyword evidence="2" id="KW-0808">Transferase</keyword>
<dbReference type="CDD" id="cd06664">
    <property type="entry name" value="IscU_like"/>
    <property type="match status" value="1"/>
</dbReference>
<dbReference type="EMBL" id="LR794158">
    <property type="protein sequence ID" value="CAB3976476.1"/>
    <property type="molecule type" value="Genomic_DNA"/>
</dbReference>
<dbReference type="Gene3D" id="3.90.1010.10">
    <property type="match status" value="1"/>
</dbReference>
<dbReference type="KEGG" id="acil:ESZ_00286"/>
<dbReference type="GO" id="GO:0016740">
    <property type="term" value="F:transferase activity"/>
    <property type="evidence" value="ECO:0007669"/>
    <property type="project" value="UniProtKB-KW"/>
</dbReference>
<dbReference type="AlphaFoldDB" id="A0A6J5JXC5"/>
<sequence>MLDLYKDLILDHGINPRNRVILDKFTHFSTGFNHLCGDKFDIYLCVENEVLIDISFMGIGCSVSTASASVLTLLLKNKSIKITETLFIYFIKIIKDEKSICYDEVYCDLNALANVRKYPARVKCATLIWHTLAEALKINFKK</sequence>
<keyword evidence="3" id="KW-1185">Reference proteome</keyword>
<reference evidence="2 3" key="1">
    <citation type="submission" date="2020-04" db="EMBL/GenBank/DDBJ databases">
        <authorList>
            <person name="Graf S J."/>
        </authorList>
    </citation>
    <scope>NUCLEOTIDE SEQUENCE [LARGE SCALE GENOMIC DNA]</scope>
    <source>
        <strain evidence="2">1</strain>
    </source>
</reference>
<feature type="domain" description="NIF system FeS cluster assembly NifU N-terminal" evidence="1">
    <location>
        <begin position="5"/>
        <end position="88"/>
    </location>
</feature>
<organism evidence="2 3">
    <name type="scientific">Candidatus Azoamicus ciliaticola</name>
    <dbReference type="NCBI Taxonomy" id="2652803"/>
    <lineage>
        <taxon>Bacteria</taxon>
        <taxon>Pseudomonadati</taxon>
        <taxon>Pseudomonadota</taxon>
        <taxon>Gammaproteobacteria</taxon>
        <taxon>Candidatus Azoamicaceae</taxon>
        <taxon>Candidatus Azoamicus</taxon>
    </lineage>
</organism>
<accession>A0A6J5JXC5</accession>
<evidence type="ECO:0000259" key="1">
    <source>
        <dbReference type="Pfam" id="PF01592"/>
    </source>
</evidence>
<dbReference type="PANTHER" id="PTHR10093">
    <property type="entry name" value="IRON-SULFUR CLUSTER ASSEMBLY ENZYME NIFU HOMOLOG"/>
    <property type="match status" value="1"/>
</dbReference>
<dbReference type="GO" id="GO:0051536">
    <property type="term" value="F:iron-sulfur cluster binding"/>
    <property type="evidence" value="ECO:0007669"/>
    <property type="project" value="InterPro"/>
</dbReference>
<dbReference type="GO" id="GO:0016226">
    <property type="term" value="P:iron-sulfur cluster assembly"/>
    <property type="evidence" value="ECO:0007669"/>
    <property type="project" value="InterPro"/>
</dbReference>
<evidence type="ECO:0000313" key="3">
    <source>
        <dbReference type="Proteomes" id="UP000509549"/>
    </source>
</evidence>
<dbReference type="Proteomes" id="UP000509549">
    <property type="component" value="Chromosome"/>
</dbReference>
<dbReference type="RefSeq" id="WP_176605003.1">
    <property type="nucleotide sequence ID" value="NZ_LR794158.1"/>
</dbReference>
<proteinExistence type="predicted"/>
<gene>
    <name evidence="2" type="primary">sufU</name>
    <name evidence="2" type="ORF">ESZ_00286</name>
</gene>
<evidence type="ECO:0000313" key="2">
    <source>
        <dbReference type="EMBL" id="CAB3976476.1"/>
    </source>
</evidence>
<dbReference type="GO" id="GO:0005506">
    <property type="term" value="F:iron ion binding"/>
    <property type="evidence" value="ECO:0007669"/>
    <property type="project" value="InterPro"/>
</dbReference>
<dbReference type="NCBIfam" id="TIGR01994">
    <property type="entry name" value="SUF_scaf_2"/>
    <property type="match status" value="1"/>
</dbReference>
<name>A0A6J5JXC5_9GAMM</name>